<evidence type="ECO:0000256" key="2">
    <source>
        <dbReference type="SAM" id="Phobius"/>
    </source>
</evidence>
<dbReference type="KEGG" id="lmt:LMRG_02885"/>
<reference evidence="4" key="1">
    <citation type="submission" date="2010-04" db="EMBL/GenBank/DDBJ databases">
        <title>The genome sequence of Listeria monocytogenes strain 10403S.</title>
        <authorList>
            <consortium name="The Broad Institute Genome Sequencing Platform"/>
            <consortium name="The Broad Institute Genome Sequencing Center for Infectious Disease"/>
            <person name="Borowsky M."/>
            <person name="Borodovsky M."/>
            <person name="Young S.K."/>
            <person name="Zeng Q."/>
            <person name="Koehrsen M."/>
            <person name="Fitzgerald M."/>
            <person name="Wiedmann M."/>
            <person name="Swaminathan B."/>
            <person name="Lauer P."/>
            <person name="Portnoy D."/>
            <person name="Cossart P."/>
            <person name="Buchrieser C."/>
            <person name="Higgins D."/>
            <person name="Abouelleil A."/>
            <person name="Alvarado L."/>
            <person name="Arachchi H.M."/>
            <person name="Berlin A."/>
            <person name="Borenstein D."/>
            <person name="Brown A."/>
            <person name="Chapman S.B."/>
            <person name="Chen Z."/>
            <person name="Dunbar C.D."/>
            <person name="Engels R."/>
            <person name="Freedman E."/>
            <person name="Gearin G."/>
            <person name="Gellesch M."/>
            <person name="Goldberg J."/>
            <person name="Griggs A."/>
            <person name="Gujja S."/>
            <person name="Heilman E."/>
            <person name="Heiman D."/>
            <person name="Howarth C."/>
            <person name="Jen D."/>
            <person name="Larson L."/>
            <person name="Lui A."/>
            <person name="MacDonald J."/>
            <person name="Mehta T."/>
            <person name="Montmayeur A."/>
            <person name="Neiman D."/>
            <person name="Park D."/>
            <person name="Pearson M."/>
            <person name="Priest M."/>
            <person name="Richards J."/>
            <person name="Roberts A."/>
            <person name="Saif S."/>
            <person name="Shea T."/>
            <person name="Shenoy N."/>
            <person name="Sisk P."/>
            <person name="Stolte C."/>
            <person name="Sykes S."/>
            <person name="Walk T."/>
            <person name="White J."/>
            <person name="Yandava C."/>
            <person name="Haas B."/>
            <person name="Nusbaum C."/>
            <person name="Birren B."/>
        </authorList>
    </citation>
    <scope>NUCLEOTIDE SEQUENCE [LARGE SCALE GENOMIC DNA]</scope>
    <source>
        <strain evidence="4">10403S</strain>
    </source>
</reference>
<evidence type="ECO:0000313" key="4">
    <source>
        <dbReference type="Proteomes" id="UP000001288"/>
    </source>
</evidence>
<sequence length="125" mass="14979">MKKYKKWWITIGIVLILCVIGYVYWFAIPKHTANKAVDNYLAEQKIKSSQIETRVIKKDWKMGGYLTTIVFKDDSDLKYEYVYDERYEYPHHIYLIAFKDGSSQEDNQMKHPSLQEQLEEMNKSK</sequence>
<organism evidence="3 4">
    <name type="scientific">Listeria monocytogenes serotype 1/2a (strain 10403S)</name>
    <dbReference type="NCBI Taxonomy" id="393133"/>
    <lineage>
        <taxon>Bacteria</taxon>
        <taxon>Bacillati</taxon>
        <taxon>Bacillota</taxon>
        <taxon>Bacilli</taxon>
        <taxon>Bacillales</taxon>
        <taxon>Listeriaceae</taxon>
        <taxon>Listeria</taxon>
    </lineage>
</organism>
<keyword evidence="2" id="KW-0472">Membrane</keyword>
<protein>
    <submittedName>
        <fullName evidence="3">Secreted protein</fullName>
    </submittedName>
</protein>
<accession>A0A0H3GE16</accession>
<keyword evidence="2" id="KW-1133">Transmembrane helix</keyword>
<gene>
    <name evidence="3" type="ordered locus">LMRG_02885</name>
</gene>
<dbReference type="AlphaFoldDB" id="A0A0H3GE16"/>
<dbReference type="RefSeq" id="WP_003721264.1">
    <property type="nucleotide sequence ID" value="NC_017544.1"/>
</dbReference>
<evidence type="ECO:0000256" key="1">
    <source>
        <dbReference type="SAM" id="MobiDB-lite"/>
    </source>
</evidence>
<dbReference type="HOGENOM" id="CLU_162601_0_0_9"/>
<feature type="transmembrane region" description="Helical" evidence="2">
    <location>
        <begin position="7"/>
        <end position="27"/>
    </location>
</feature>
<keyword evidence="2" id="KW-0812">Transmembrane</keyword>
<dbReference type="Pfam" id="PF11337">
    <property type="entry name" value="DUF3139"/>
    <property type="match status" value="1"/>
</dbReference>
<proteinExistence type="predicted"/>
<feature type="region of interest" description="Disordered" evidence="1">
    <location>
        <begin position="104"/>
        <end position="125"/>
    </location>
</feature>
<dbReference type="EMBL" id="CP002002">
    <property type="protein sequence ID" value="AEO05479.1"/>
    <property type="molecule type" value="Genomic_DNA"/>
</dbReference>
<name>A0A0H3GE16_LISM4</name>
<evidence type="ECO:0000313" key="3">
    <source>
        <dbReference type="EMBL" id="AEO05479.1"/>
    </source>
</evidence>
<dbReference type="InterPro" id="IPR021486">
    <property type="entry name" value="DUF3139"/>
</dbReference>
<dbReference type="Proteomes" id="UP000001288">
    <property type="component" value="Chromosome"/>
</dbReference>